<sequence>HISITDEPSSVAFHDRITTENVIPSDVADDALIKTPARVPNAPGAGAAAPQQQQYLPLTAVMPASTGEASVSKAVSEKDGNGKGKSTEATKNSGRKGKGSSKKTTEGPLSKS</sequence>
<feature type="non-terminal residue" evidence="2">
    <location>
        <position position="1"/>
    </location>
</feature>
<organism evidence="2 3">
    <name type="scientific">Pristionchus mayeri</name>
    <dbReference type="NCBI Taxonomy" id="1317129"/>
    <lineage>
        <taxon>Eukaryota</taxon>
        <taxon>Metazoa</taxon>
        <taxon>Ecdysozoa</taxon>
        <taxon>Nematoda</taxon>
        <taxon>Chromadorea</taxon>
        <taxon>Rhabditida</taxon>
        <taxon>Rhabditina</taxon>
        <taxon>Diplogasteromorpha</taxon>
        <taxon>Diplogasteroidea</taxon>
        <taxon>Neodiplogasteridae</taxon>
        <taxon>Pristionchus</taxon>
    </lineage>
</organism>
<reference evidence="3" key="1">
    <citation type="submission" date="2022-10" db="EMBL/GenBank/DDBJ databases">
        <title>Genome assembly of Pristionchus species.</title>
        <authorList>
            <person name="Yoshida K."/>
            <person name="Sommer R.J."/>
        </authorList>
    </citation>
    <scope>NUCLEOTIDE SEQUENCE [LARGE SCALE GENOMIC DNA]</scope>
    <source>
        <strain evidence="3">RS5460</strain>
    </source>
</reference>
<accession>A0AAN5I1Y6</accession>
<gene>
    <name evidence="2" type="ORF">PMAYCL1PPCAC_19137</name>
</gene>
<feature type="non-terminal residue" evidence="2">
    <location>
        <position position="112"/>
    </location>
</feature>
<proteinExistence type="predicted"/>
<name>A0AAN5I1Y6_9BILA</name>
<dbReference type="EMBL" id="BTRK01000004">
    <property type="protein sequence ID" value="GMR48942.1"/>
    <property type="molecule type" value="Genomic_DNA"/>
</dbReference>
<evidence type="ECO:0000313" key="2">
    <source>
        <dbReference type="EMBL" id="GMR48942.1"/>
    </source>
</evidence>
<dbReference type="Proteomes" id="UP001328107">
    <property type="component" value="Unassembled WGS sequence"/>
</dbReference>
<feature type="compositionally biased region" description="Basic and acidic residues" evidence="1">
    <location>
        <begin position="75"/>
        <end position="88"/>
    </location>
</feature>
<evidence type="ECO:0000313" key="3">
    <source>
        <dbReference type="Proteomes" id="UP001328107"/>
    </source>
</evidence>
<dbReference type="AlphaFoldDB" id="A0AAN5I1Y6"/>
<keyword evidence="3" id="KW-1185">Reference proteome</keyword>
<feature type="region of interest" description="Disordered" evidence="1">
    <location>
        <begin position="59"/>
        <end position="112"/>
    </location>
</feature>
<protein>
    <submittedName>
        <fullName evidence="2">Uncharacterized protein</fullName>
    </submittedName>
</protein>
<evidence type="ECO:0000256" key="1">
    <source>
        <dbReference type="SAM" id="MobiDB-lite"/>
    </source>
</evidence>
<comment type="caution">
    <text evidence="2">The sequence shown here is derived from an EMBL/GenBank/DDBJ whole genome shotgun (WGS) entry which is preliminary data.</text>
</comment>